<evidence type="ECO:0000313" key="6">
    <source>
        <dbReference type="EMBL" id="QWQ32485.1"/>
    </source>
</evidence>
<dbReference type="Proteomes" id="UP000679129">
    <property type="component" value="Chromosome"/>
</dbReference>
<dbReference type="InterPro" id="IPR001865">
    <property type="entry name" value="Ribosomal_uS2"/>
</dbReference>
<evidence type="ECO:0000256" key="1">
    <source>
        <dbReference type="ARBA" id="ARBA00006242"/>
    </source>
</evidence>
<accession>A0A8F1MCC8</accession>
<reference evidence="6" key="1">
    <citation type="submission" date="2021-06" db="EMBL/GenBank/DDBJ databases">
        <title>An adapted protocol for Saccharibacteria cultivation: two new species join this phylum of Candidate Phyla Radiations.</title>
        <authorList>
            <person name="Ibrahim A."/>
            <person name="Maatouk M."/>
            <person name="Zgheib R."/>
            <person name="Haddad G."/>
            <person name="Bou Khalil J."/>
            <person name="Raoult D."/>
            <person name="Bittar F."/>
        </authorList>
    </citation>
    <scope>NUCLEOTIDE SEQUENCE</scope>
    <source>
        <strain evidence="6">IHU1</strain>
    </source>
</reference>
<organism evidence="6 7">
    <name type="scientific">Candidatus Minimicrobia naudis</name>
    <dbReference type="NCBI Taxonomy" id="2841263"/>
    <lineage>
        <taxon>Bacteria</taxon>
        <taxon>Candidatus Saccharimonadota</taxon>
        <taxon>Candidatus Saccharimonadota incertae sedis</taxon>
        <taxon>Candidatus Minimicrobia</taxon>
    </lineage>
</organism>
<dbReference type="PANTHER" id="PTHR12534:SF0">
    <property type="entry name" value="SMALL RIBOSOMAL SUBUNIT PROTEIN US2M"/>
    <property type="match status" value="1"/>
</dbReference>
<dbReference type="AlphaFoldDB" id="A0A8F1MCC8"/>
<dbReference type="InterPro" id="IPR023591">
    <property type="entry name" value="Ribosomal_uS2_flav_dom_sf"/>
</dbReference>
<keyword evidence="3" id="KW-0687">Ribonucleoprotein</keyword>
<dbReference type="GO" id="GO:0003735">
    <property type="term" value="F:structural constituent of ribosome"/>
    <property type="evidence" value="ECO:0007669"/>
    <property type="project" value="InterPro"/>
</dbReference>
<keyword evidence="2 6" id="KW-0689">Ribosomal protein</keyword>
<dbReference type="SUPFAM" id="SSF52313">
    <property type="entry name" value="Ribosomal protein S2"/>
    <property type="match status" value="1"/>
</dbReference>
<dbReference type="InterPro" id="IPR005706">
    <property type="entry name" value="Ribosomal_uS2_bac/mit/plastid"/>
</dbReference>
<protein>
    <recommendedName>
        <fullName evidence="4">Small ribosomal subunit protein uS2</fullName>
    </recommendedName>
    <alternativeName>
        <fullName evidence="5">30S ribosomal protein S2</fullName>
    </alternativeName>
</protein>
<sequence>MKFAKAQTLGVPVFAIVDTNVNPTGIDYVIPGNDDAVKGIQLLLDYFTAAVAEGAGSVKAEEKPAKKEEK</sequence>
<comment type="similarity">
    <text evidence="1">Belongs to the universal ribosomal protein uS2 family.</text>
</comment>
<evidence type="ECO:0000256" key="4">
    <source>
        <dbReference type="ARBA" id="ARBA00035256"/>
    </source>
</evidence>
<dbReference type="Pfam" id="PF00318">
    <property type="entry name" value="Ribosomal_S2"/>
    <property type="match status" value="1"/>
</dbReference>
<gene>
    <name evidence="6" type="ORF">KOY48_01315</name>
</gene>
<dbReference type="KEGG" id="mnd:KOY48_01315"/>
<evidence type="ECO:0000256" key="5">
    <source>
        <dbReference type="ARBA" id="ARBA00035518"/>
    </source>
</evidence>
<name>A0A8F1MCC8_9BACT</name>
<dbReference type="GO" id="GO:0006412">
    <property type="term" value="P:translation"/>
    <property type="evidence" value="ECO:0007669"/>
    <property type="project" value="InterPro"/>
</dbReference>
<proteinExistence type="inferred from homology"/>
<keyword evidence="7" id="KW-1185">Reference proteome</keyword>
<dbReference type="PRINTS" id="PR00395">
    <property type="entry name" value="RIBOSOMALS2"/>
</dbReference>
<dbReference type="Gene3D" id="3.40.50.10490">
    <property type="entry name" value="Glucose-6-phosphate isomerase like protein, domain 1"/>
    <property type="match status" value="1"/>
</dbReference>
<evidence type="ECO:0000256" key="3">
    <source>
        <dbReference type="ARBA" id="ARBA00023274"/>
    </source>
</evidence>
<evidence type="ECO:0000313" key="7">
    <source>
        <dbReference type="Proteomes" id="UP000679129"/>
    </source>
</evidence>
<evidence type="ECO:0000256" key="2">
    <source>
        <dbReference type="ARBA" id="ARBA00022980"/>
    </source>
</evidence>
<dbReference type="EMBL" id="CP076460">
    <property type="protein sequence ID" value="QWQ32485.1"/>
    <property type="molecule type" value="Genomic_DNA"/>
</dbReference>
<dbReference type="GO" id="GO:0022627">
    <property type="term" value="C:cytosolic small ribosomal subunit"/>
    <property type="evidence" value="ECO:0007669"/>
    <property type="project" value="TreeGrafter"/>
</dbReference>
<dbReference type="PANTHER" id="PTHR12534">
    <property type="entry name" value="30S RIBOSOMAL PROTEIN S2 PROKARYOTIC AND ORGANELLAR"/>
    <property type="match status" value="1"/>
</dbReference>